<sequence>MASVTCDQCEKYSTLRFLLLSNICSIIFVAYPSLSVTPSRRALTFIVCSLITLHHILVTFPWRIRALGLIDFVLPVIEIGFFVWLVSLFCATALGTVSGCDHHVMQGRVITTATVFLLGRLYARSPAVHSVVNTPRPVHFKAPSSGRGDAASIVFARAVIINQSVCAPAILLPFIAFVRLHLGGAAIRARVHGNNDVGFPTVFLARSRTISFNTSASNIHVSALSANGNTNNSSRVDRDSFGITTTALVILECPYRWPMSIPADIPWLRVSVKADDRYGCDNRTDPRYCINITMPGLGLTGLYNLLKQ</sequence>
<evidence type="ECO:0000313" key="2">
    <source>
        <dbReference type="EMBL" id="KAJ7729016.1"/>
    </source>
</evidence>
<name>A0AAD7HWP7_9AGAR</name>
<feature type="transmembrane region" description="Helical" evidence="1">
    <location>
        <begin position="42"/>
        <end position="60"/>
    </location>
</feature>
<proteinExistence type="predicted"/>
<reference evidence="2" key="1">
    <citation type="submission" date="2023-03" db="EMBL/GenBank/DDBJ databases">
        <title>Massive genome expansion in bonnet fungi (Mycena s.s.) driven by repeated elements and novel gene families across ecological guilds.</title>
        <authorList>
            <consortium name="Lawrence Berkeley National Laboratory"/>
            <person name="Harder C.B."/>
            <person name="Miyauchi S."/>
            <person name="Viragh M."/>
            <person name="Kuo A."/>
            <person name="Thoen E."/>
            <person name="Andreopoulos B."/>
            <person name="Lu D."/>
            <person name="Skrede I."/>
            <person name="Drula E."/>
            <person name="Henrissat B."/>
            <person name="Morin E."/>
            <person name="Kohler A."/>
            <person name="Barry K."/>
            <person name="LaButti K."/>
            <person name="Morin E."/>
            <person name="Salamov A."/>
            <person name="Lipzen A."/>
            <person name="Mereny Z."/>
            <person name="Hegedus B."/>
            <person name="Baldrian P."/>
            <person name="Stursova M."/>
            <person name="Weitz H."/>
            <person name="Taylor A."/>
            <person name="Grigoriev I.V."/>
            <person name="Nagy L.G."/>
            <person name="Martin F."/>
            <person name="Kauserud H."/>
        </authorList>
    </citation>
    <scope>NUCLEOTIDE SEQUENCE</scope>
    <source>
        <strain evidence="2">CBHHK182m</strain>
    </source>
</reference>
<protein>
    <submittedName>
        <fullName evidence="2">Uncharacterized protein</fullName>
    </submittedName>
</protein>
<keyword evidence="1" id="KW-0472">Membrane</keyword>
<keyword evidence="3" id="KW-1185">Reference proteome</keyword>
<dbReference type="EMBL" id="JARKIB010000168">
    <property type="protein sequence ID" value="KAJ7729016.1"/>
    <property type="molecule type" value="Genomic_DNA"/>
</dbReference>
<evidence type="ECO:0000313" key="3">
    <source>
        <dbReference type="Proteomes" id="UP001215598"/>
    </source>
</evidence>
<gene>
    <name evidence="2" type="ORF">B0H16DRAFT_1776383</name>
</gene>
<feature type="transmembrane region" description="Helical" evidence="1">
    <location>
        <begin position="72"/>
        <end position="95"/>
    </location>
</feature>
<evidence type="ECO:0000256" key="1">
    <source>
        <dbReference type="SAM" id="Phobius"/>
    </source>
</evidence>
<accession>A0AAD7HWP7</accession>
<keyword evidence="1" id="KW-1133">Transmembrane helix</keyword>
<comment type="caution">
    <text evidence="2">The sequence shown here is derived from an EMBL/GenBank/DDBJ whole genome shotgun (WGS) entry which is preliminary data.</text>
</comment>
<dbReference type="AlphaFoldDB" id="A0AAD7HWP7"/>
<organism evidence="2 3">
    <name type="scientific">Mycena metata</name>
    <dbReference type="NCBI Taxonomy" id="1033252"/>
    <lineage>
        <taxon>Eukaryota</taxon>
        <taxon>Fungi</taxon>
        <taxon>Dikarya</taxon>
        <taxon>Basidiomycota</taxon>
        <taxon>Agaricomycotina</taxon>
        <taxon>Agaricomycetes</taxon>
        <taxon>Agaricomycetidae</taxon>
        <taxon>Agaricales</taxon>
        <taxon>Marasmiineae</taxon>
        <taxon>Mycenaceae</taxon>
        <taxon>Mycena</taxon>
    </lineage>
</organism>
<dbReference type="Proteomes" id="UP001215598">
    <property type="component" value="Unassembled WGS sequence"/>
</dbReference>
<feature type="transmembrane region" description="Helical" evidence="1">
    <location>
        <begin position="17"/>
        <end position="36"/>
    </location>
</feature>
<keyword evidence="1" id="KW-0812">Transmembrane</keyword>